<evidence type="ECO:0000259" key="5">
    <source>
        <dbReference type="PROSITE" id="PS50105"/>
    </source>
</evidence>
<dbReference type="Pfam" id="PF07653">
    <property type="entry name" value="SH3_2"/>
    <property type="match status" value="1"/>
</dbReference>
<dbReference type="AlphaFoldDB" id="A0A6L2Q9R6"/>
<sequence>MKAWCVVSVAIRVGQKFAVNYFYSDNTPESKNQSQRLESNGHLTQSRHFVLLHMQNRNIRHTVHQSSPAGTPDSVPESLLPSIVDPRDYDRLRFMQMNGGTGNSFEETIHRILRDIRQGLLQIGREGVGPALPGDDTYMYDDDARCSGIGPHWYDEPPYESDPEDFLMGTNTGQPVPLSTIQNGRVCFTLDLRSEPRGEGVISLRTAGDISIPRDPSINGSGAWLHRTHGIGVTGGSALTPRGSARRGLLVAQSGPYPATIIPLGGGGEPRMRDTRGDDYAGSDVQSIGSRLSCMSIDTSRSEQLEGHHSIPSPAYLSAHGGKGRSFRKLVAYTSRSSASEEGLSQSQSSDYEDQEDTVSVQEPKTTHSAGESGGRTSGVSLVGRMRGLRQDVQKKISRLRASGPHPPPPAPAPAGAEGSERRGDIFPSTSSVESLPSGSGSSTQALVPAAGSNHSSLSAEDHDSSPISVPATTAIVGSVIGKARALVDYTPSPYDKDALRFKKGDVIDVVAKNASGLWRGVLHNRVGNFKFINVELLSEKMCQRVTGGHHHSGRKYSVRHCGSSARGRPHSVEELLQRMNLEEHISVFVLNGYENLELFKDIEGEDLDYLGISNPDHRAKILTAVELLHDYDSPESPEDTDGDGPVSSSEDEDDDAGSVSQHSECSASQQQHPLDASKSSFQRLQFPRDSGCYDSSITAVKERLYTHHRHHHHKKPLPAGSTLQHHHHKSCRSSSSKGSKEGRDQVKEGCVGVLRPQGDCAVRTRINSREVPNNLDSGLLTSLQHPLLQQSSSGSGSGVGVVTVEGNEVRYRGSAGNVQGAVTDVDLDKQGMVHKASVPQQQNFLPNIPVTASSVTVSPITHLPLADFTGVMGGGRSLISASSISASISSSSPVRTCVGNSFSAEYKSDSYVVARGKRVTVESCRKTGSPSASSPVGSLRCGTKQQVPLDSPSSKRSPSNPFSAVTTNTSIMDVSPQVAASQSPCSVAGTGTVIVSEDSCETNTKLTMVKYVVGGSSDLGLGCESGNVMGIGRGGCCLSEKSSDSGVSSSSLSSANPKDNCGRKEGRALIANNACQPAMESPTRGFVNYGSCIINNHRSSPTTNTNKGLVLQGPDTNSYQ</sequence>
<feature type="region of interest" description="Disordered" evidence="3">
    <location>
        <begin position="632"/>
        <end position="679"/>
    </location>
</feature>
<dbReference type="FunCoup" id="A0A6L2Q9R6">
    <property type="interactions" value="12"/>
</dbReference>
<dbReference type="InParanoid" id="A0A6L2Q9R6"/>
<feature type="domain" description="SH3" evidence="4">
    <location>
        <begin position="479"/>
        <end position="540"/>
    </location>
</feature>
<protein>
    <recommendedName>
        <fullName evidence="8">SH3 domain-containing protein</fullName>
    </recommendedName>
</protein>
<dbReference type="SMART" id="SM00326">
    <property type="entry name" value="SH3"/>
    <property type="match status" value="1"/>
</dbReference>
<feature type="compositionally biased region" description="Polar residues" evidence="3">
    <location>
        <begin position="358"/>
        <end position="370"/>
    </location>
</feature>
<feature type="region of interest" description="Disordered" evidence="3">
    <location>
        <begin position="63"/>
        <end position="82"/>
    </location>
</feature>
<dbReference type="PANTHER" id="PTHR12301">
    <property type="entry name" value="SAM-DOMAIN, SH3 AND NUCLEAR LOCALIZATION SIGNALS PROTEIN RELATED"/>
    <property type="match status" value="1"/>
</dbReference>
<dbReference type="PROSITE" id="PS50105">
    <property type="entry name" value="SAM_DOMAIN"/>
    <property type="match status" value="1"/>
</dbReference>
<dbReference type="Pfam" id="PF00536">
    <property type="entry name" value="SAM_1"/>
    <property type="match status" value="1"/>
</dbReference>
<dbReference type="PANTHER" id="PTHR12301:SF10">
    <property type="match status" value="1"/>
</dbReference>
<feature type="compositionally biased region" description="Basic and acidic residues" evidence="3">
    <location>
        <begin position="300"/>
        <end position="309"/>
    </location>
</feature>
<dbReference type="PROSITE" id="PS50002">
    <property type="entry name" value="SH3"/>
    <property type="match status" value="1"/>
</dbReference>
<feature type="domain" description="SAM" evidence="5">
    <location>
        <begin position="568"/>
        <end position="632"/>
    </location>
</feature>
<feature type="compositionally biased region" description="Polar residues" evidence="3">
    <location>
        <begin position="927"/>
        <end position="937"/>
    </location>
</feature>
<dbReference type="InterPro" id="IPR001452">
    <property type="entry name" value="SH3_domain"/>
</dbReference>
<evidence type="ECO:0008006" key="8">
    <source>
        <dbReference type="Google" id="ProtNLM"/>
    </source>
</evidence>
<evidence type="ECO:0000313" key="6">
    <source>
        <dbReference type="EMBL" id="GFG38547.1"/>
    </source>
</evidence>
<dbReference type="InterPro" id="IPR051725">
    <property type="entry name" value="SAM-SH3_domain_protein"/>
</dbReference>
<dbReference type="Gene3D" id="2.30.30.40">
    <property type="entry name" value="SH3 Domains"/>
    <property type="match status" value="1"/>
</dbReference>
<feature type="compositionally biased region" description="Polar residues" evidence="3">
    <location>
        <begin position="662"/>
        <end position="679"/>
    </location>
</feature>
<gene>
    <name evidence="6" type="ORF">Cfor_09663</name>
</gene>
<feature type="compositionally biased region" description="Basic residues" evidence="3">
    <location>
        <begin position="707"/>
        <end position="717"/>
    </location>
</feature>
<keyword evidence="7" id="KW-1185">Reference proteome</keyword>
<dbReference type="InterPro" id="IPR036028">
    <property type="entry name" value="SH3-like_dom_sf"/>
</dbReference>
<comment type="caution">
    <text evidence="6">The sequence shown here is derived from an EMBL/GenBank/DDBJ whole genome shotgun (WGS) entry which is preliminary data.</text>
</comment>
<dbReference type="EMBL" id="BLKM01000797">
    <property type="protein sequence ID" value="GFG38547.1"/>
    <property type="molecule type" value="Genomic_DNA"/>
</dbReference>
<feature type="compositionally biased region" description="Polar residues" evidence="3">
    <location>
        <begin position="944"/>
        <end position="964"/>
    </location>
</feature>
<feature type="region of interest" description="Disordered" evidence="3">
    <location>
        <begin position="261"/>
        <end position="285"/>
    </location>
</feature>
<dbReference type="InterPro" id="IPR013761">
    <property type="entry name" value="SAM/pointed_sf"/>
</dbReference>
<feature type="region of interest" description="Disordered" evidence="3">
    <location>
        <begin position="399"/>
        <end position="468"/>
    </location>
</feature>
<proteinExistence type="predicted"/>
<dbReference type="OrthoDB" id="10047268at2759"/>
<feature type="region of interest" description="Disordered" evidence="3">
    <location>
        <begin position="337"/>
        <end position="387"/>
    </location>
</feature>
<dbReference type="InterPro" id="IPR001660">
    <property type="entry name" value="SAM"/>
</dbReference>
<evidence type="ECO:0000256" key="3">
    <source>
        <dbReference type="SAM" id="MobiDB-lite"/>
    </source>
</evidence>
<feature type="region of interest" description="Disordered" evidence="3">
    <location>
        <begin position="707"/>
        <end position="747"/>
    </location>
</feature>
<accession>A0A6L2Q9R6</accession>
<feature type="region of interest" description="Disordered" evidence="3">
    <location>
        <begin position="299"/>
        <end position="322"/>
    </location>
</feature>
<evidence type="ECO:0000313" key="7">
    <source>
        <dbReference type="Proteomes" id="UP000502823"/>
    </source>
</evidence>
<organism evidence="6 7">
    <name type="scientific">Coptotermes formosanus</name>
    <name type="common">Formosan subterranean termite</name>
    <dbReference type="NCBI Taxonomy" id="36987"/>
    <lineage>
        <taxon>Eukaryota</taxon>
        <taxon>Metazoa</taxon>
        <taxon>Ecdysozoa</taxon>
        <taxon>Arthropoda</taxon>
        <taxon>Hexapoda</taxon>
        <taxon>Insecta</taxon>
        <taxon>Pterygota</taxon>
        <taxon>Neoptera</taxon>
        <taxon>Polyneoptera</taxon>
        <taxon>Dictyoptera</taxon>
        <taxon>Blattodea</taxon>
        <taxon>Blattoidea</taxon>
        <taxon>Termitoidae</taxon>
        <taxon>Rhinotermitidae</taxon>
        <taxon>Coptotermes</taxon>
    </lineage>
</organism>
<dbReference type="Proteomes" id="UP000502823">
    <property type="component" value="Unassembled WGS sequence"/>
</dbReference>
<reference evidence="7" key="1">
    <citation type="submission" date="2020-01" db="EMBL/GenBank/DDBJ databases">
        <title>Draft genome sequence of the Termite Coptotermes fromosanus.</title>
        <authorList>
            <person name="Itakura S."/>
            <person name="Yosikawa Y."/>
            <person name="Umezawa K."/>
        </authorList>
    </citation>
    <scope>NUCLEOTIDE SEQUENCE [LARGE SCALE GENOMIC DNA]</scope>
</reference>
<dbReference type="SMART" id="SM00454">
    <property type="entry name" value="SAM"/>
    <property type="match status" value="1"/>
</dbReference>
<dbReference type="SUPFAM" id="SSF50044">
    <property type="entry name" value="SH3-domain"/>
    <property type="match status" value="1"/>
</dbReference>
<name>A0A6L2Q9R6_COPFO</name>
<feature type="region of interest" description="Disordered" evidence="3">
    <location>
        <begin position="924"/>
        <end position="964"/>
    </location>
</feature>
<evidence type="ECO:0000256" key="2">
    <source>
        <dbReference type="PROSITE-ProRule" id="PRU00192"/>
    </source>
</evidence>
<feature type="compositionally biased region" description="Low complexity" evidence="3">
    <location>
        <begin position="428"/>
        <end position="444"/>
    </location>
</feature>
<dbReference type="SUPFAM" id="SSF47769">
    <property type="entry name" value="SAM/Pointed domain"/>
    <property type="match status" value="1"/>
</dbReference>
<dbReference type="Gene3D" id="1.10.150.50">
    <property type="entry name" value="Transcription Factor, Ets-1"/>
    <property type="match status" value="1"/>
</dbReference>
<feature type="compositionally biased region" description="Basic and acidic residues" evidence="3">
    <location>
        <begin position="270"/>
        <end position="279"/>
    </location>
</feature>
<evidence type="ECO:0000259" key="4">
    <source>
        <dbReference type="PROSITE" id="PS50002"/>
    </source>
</evidence>
<evidence type="ECO:0000256" key="1">
    <source>
        <dbReference type="ARBA" id="ARBA00022443"/>
    </source>
</evidence>
<feature type="compositionally biased region" description="Acidic residues" evidence="3">
    <location>
        <begin position="634"/>
        <end position="643"/>
    </location>
</feature>
<keyword evidence="1 2" id="KW-0728">SH3 domain</keyword>